<proteinExistence type="predicted"/>
<protein>
    <recommendedName>
        <fullName evidence="2">Arc-like DNA binding domain-containing protein</fullName>
    </recommendedName>
</protein>
<dbReference type="AlphaFoldDB" id="A0A7H1NU48"/>
<dbReference type="Proteomes" id="UP000516349">
    <property type="component" value="Chromosome"/>
</dbReference>
<feature type="domain" description="Arc-like DNA binding" evidence="2">
    <location>
        <begin position="1"/>
        <end position="36"/>
    </location>
</feature>
<dbReference type="Pfam" id="PF03869">
    <property type="entry name" value="Arc"/>
    <property type="match status" value="1"/>
</dbReference>
<dbReference type="SUPFAM" id="SSF47598">
    <property type="entry name" value="Ribbon-helix-helix"/>
    <property type="match status" value="1"/>
</dbReference>
<evidence type="ECO:0000313" key="3">
    <source>
        <dbReference type="EMBL" id="QNT79308.1"/>
    </source>
</evidence>
<dbReference type="InterPro" id="IPR010985">
    <property type="entry name" value="Ribbon_hlx_hlx"/>
</dbReference>
<sequence length="66" mass="7484">MSQSTHYRLRIPDDLKKWVREQSIENKRSINGQILFCIERMKLAENKKTADAPSTSSSAASLETSS</sequence>
<gene>
    <name evidence="3" type="ORF">JGUZn3_21050</name>
</gene>
<evidence type="ECO:0000256" key="1">
    <source>
        <dbReference type="SAM" id="MobiDB-lite"/>
    </source>
</evidence>
<dbReference type="KEGG" id="ebla:JGUZn3_21050"/>
<feature type="region of interest" description="Disordered" evidence="1">
    <location>
        <begin position="46"/>
        <end position="66"/>
    </location>
</feature>
<dbReference type="GO" id="GO:0003677">
    <property type="term" value="F:DNA binding"/>
    <property type="evidence" value="ECO:0007669"/>
    <property type="project" value="InterPro"/>
</dbReference>
<feature type="compositionally biased region" description="Low complexity" evidence="1">
    <location>
        <begin position="51"/>
        <end position="66"/>
    </location>
</feature>
<organism evidence="3 4">
    <name type="scientific">Entomobacter blattae</name>
    <dbReference type="NCBI Taxonomy" id="2762277"/>
    <lineage>
        <taxon>Bacteria</taxon>
        <taxon>Pseudomonadati</taxon>
        <taxon>Pseudomonadota</taxon>
        <taxon>Alphaproteobacteria</taxon>
        <taxon>Acetobacterales</taxon>
        <taxon>Acetobacteraceae</taxon>
        <taxon>Entomobacter</taxon>
    </lineage>
</organism>
<dbReference type="Gene3D" id="1.10.1220.10">
    <property type="entry name" value="Met repressor-like"/>
    <property type="match status" value="1"/>
</dbReference>
<name>A0A7H1NU48_9PROT</name>
<dbReference type="RefSeq" id="WP_203413485.1">
    <property type="nucleotide sequence ID" value="NZ_CP060244.1"/>
</dbReference>
<accession>A0A7H1NU48</accession>
<dbReference type="InterPro" id="IPR005569">
    <property type="entry name" value="Arc_DNA-bd_dom"/>
</dbReference>
<evidence type="ECO:0000313" key="4">
    <source>
        <dbReference type="Proteomes" id="UP000516349"/>
    </source>
</evidence>
<evidence type="ECO:0000259" key="2">
    <source>
        <dbReference type="Pfam" id="PF03869"/>
    </source>
</evidence>
<reference evidence="3 4" key="1">
    <citation type="submission" date="2020-08" db="EMBL/GenBank/DDBJ databases">
        <title>Complete genome sequence of Entomobacter blattae G55GP.</title>
        <authorList>
            <person name="Poehlein A."/>
            <person name="Guzman J."/>
            <person name="Daniel R."/>
            <person name="Vilcinskas A."/>
        </authorList>
    </citation>
    <scope>NUCLEOTIDE SEQUENCE [LARGE SCALE GENOMIC DNA]</scope>
    <source>
        <strain evidence="3 4">G55GP</strain>
    </source>
</reference>
<dbReference type="EMBL" id="CP060244">
    <property type="protein sequence ID" value="QNT79308.1"/>
    <property type="molecule type" value="Genomic_DNA"/>
</dbReference>
<keyword evidence="4" id="KW-1185">Reference proteome</keyword>
<dbReference type="GO" id="GO:0006355">
    <property type="term" value="P:regulation of DNA-templated transcription"/>
    <property type="evidence" value="ECO:0007669"/>
    <property type="project" value="InterPro"/>
</dbReference>
<dbReference type="InterPro" id="IPR013321">
    <property type="entry name" value="Arc_rbn_hlx_hlx"/>
</dbReference>